<keyword evidence="1" id="KW-0812">Transmembrane</keyword>
<dbReference type="Pfam" id="PF00892">
    <property type="entry name" value="EamA"/>
    <property type="match status" value="1"/>
</dbReference>
<dbReference type="Gene3D" id="1.10.3730.20">
    <property type="match status" value="1"/>
</dbReference>
<dbReference type="Proteomes" id="UP000229307">
    <property type="component" value="Unassembled WGS sequence"/>
</dbReference>
<gene>
    <name evidence="3" type="ORF">COY52_06785</name>
</gene>
<feature type="transmembrane region" description="Helical" evidence="1">
    <location>
        <begin position="87"/>
        <end position="107"/>
    </location>
</feature>
<dbReference type="EMBL" id="PFMR01000181">
    <property type="protein sequence ID" value="PIZ16524.1"/>
    <property type="molecule type" value="Genomic_DNA"/>
</dbReference>
<proteinExistence type="predicted"/>
<organism evidence="3 4">
    <name type="scientific">Candidatus Desantisbacteria bacterium CG_4_10_14_0_8_um_filter_48_22</name>
    <dbReference type="NCBI Taxonomy" id="1974543"/>
    <lineage>
        <taxon>Bacteria</taxon>
        <taxon>Candidatus Desantisiibacteriota</taxon>
    </lineage>
</organism>
<evidence type="ECO:0000313" key="4">
    <source>
        <dbReference type="Proteomes" id="UP000229307"/>
    </source>
</evidence>
<name>A0A2M7SAG5_9BACT</name>
<feature type="transmembrane region" description="Helical" evidence="1">
    <location>
        <begin position="34"/>
        <end position="52"/>
    </location>
</feature>
<dbReference type="GO" id="GO:0016020">
    <property type="term" value="C:membrane"/>
    <property type="evidence" value="ECO:0007669"/>
    <property type="project" value="InterPro"/>
</dbReference>
<dbReference type="InterPro" id="IPR000620">
    <property type="entry name" value="EamA_dom"/>
</dbReference>
<evidence type="ECO:0000256" key="1">
    <source>
        <dbReference type="SAM" id="Phobius"/>
    </source>
</evidence>
<sequence length="133" mass="14850">MLFSFLSLMFYTLFGLFFKLSSHKKCNPAAVNMNTLLFASLSAFVFFLFSLNQYHGKVMLLALCGGSFLFAAFLFTLLALKDGKISTCWTIMNLGMVIPVIFSIFLWKELVDPKKITGLSLICFAIIMIGADS</sequence>
<dbReference type="SUPFAM" id="SSF103481">
    <property type="entry name" value="Multidrug resistance efflux transporter EmrE"/>
    <property type="match status" value="1"/>
</dbReference>
<feature type="domain" description="EamA" evidence="2">
    <location>
        <begin position="2"/>
        <end position="129"/>
    </location>
</feature>
<reference evidence="4" key="1">
    <citation type="submission" date="2017-09" db="EMBL/GenBank/DDBJ databases">
        <title>Depth-based differentiation of microbial function through sediment-hosted aquifers and enrichment of novel symbionts in the deep terrestrial subsurface.</title>
        <authorList>
            <person name="Probst A.J."/>
            <person name="Ladd B."/>
            <person name="Jarett J.K."/>
            <person name="Geller-Mcgrath D.E."/>
            <person name="Sieber C.M.K."/>
            <person name="Emerson J.B."/>
            <person name="Anantharaman K."/>
            <person name="Thomas B.C."/>
            <person name="Malmstrom R."/>
            <person name="Stieglmeier M."/>
            <person name="Klingl A."/>
            <person name="Woyke T."/>
            <person name="Ryan C.M."/>
            <person name="Banfield J.F."/>
        </authorList>
    </citation>
    <scope>NUCLEOTIDE SEQUENCE [LARGE SCALE GENOMIC DNA]</scope>
</reference>
<keyword evidence="1" id="KW-0472">Membrane</keyword>
<keyword evidence="1" id="KW-1133">Transmembrane helix</keyword>
<accession>A0A2M7SAG5</accession>
<evidence type="ECO:0000313" key="3">
    <source>
        <dbReference type="EMBL" id="PIZ16524.1"/>
    </source>
</evidence>
<protein>
    <recommendedName>
        <fullName evidence="2">EamA domain-containing protein</fullName>
    </recommendedName>
</protein>
<evidence type="ECO:0000259" key="2">
    <source>
        <dbReference type="Pfam" id="PF00892"/>
    </source>
</evidence>
<feature type="transmembrane region" description="Helical" evidence="1">
    <location>
        <begin position="6"/>
        <end position="22"/>
    </location>
</feature>
<feature type="transmembrane region" description="Helical" evidence="1">
    <location>
        <begin position="58"/>
        <end position="80"/>
    </location>
</feature>
<comment type="caution">
    <text evidence="3">The sequence shown here is derived from an EMBL/GenBank/DDBJ whole genome shotgun (WGS) entry which is preliminary data.</text>
</comment>
<dbReference type="InterPro" id="IPR037185">
    <property type="entry name" value="EmrE-like"/>
</dbReference>
<dbReference type="AlphaFoldDB" id="A0A2M7SAG5"/>